<dbReference type="AlphaFoldDB" id="A0AAW3MW94"/>
<proteinExistence type="predicted"/>
<organism evidence="2 3">
    <name type="scientific">Burkholderia ubonensis</name>
    <dbReference type="NCBI Taxonomy" id="101571"/>
    <lineage>
        <taxon>Bacteria</taxon>
        <taxon>Pseudomonadati</taxon>
        <taxon>Pseudomonadota</taxon>
        <taxon>Betaproteobacteria</taxon>
        <taxon>Burkholderiales</taxon>
        <taxon>Burkholderiaceae</taxon>
        <taxon>Burkholderia</taxon>
        <taxon>Burkholderia cepacia complex</taxon>
    </lineage>
</organism>
<reference evidence="2 3" key="1">
    <citation type="submission" date="2015-11" db="EMBL/GenBank/DDBJ databases">
        <title>Expanding the genomic diversity of Burkholderia species for the development of highly accurate diagnostics.</title>
        <authorList>
            <person name="Sahl J."/>
            <person name="Keim P."/>
            <person name="Wagner D."/>
        </authorList>
    </citation>
    <scope>NUCLEOTIDE SEQUENCE [LARGE SCALE GENOMIC DNA]</scope>
    <source>
        <strain evidence="2 3">MSMB1808WGS</strain>
    </source>
</reference>
<dbReference type="RefSeq" id="WP_059925312.1">
    <property type="nucleotide sequence ID" value="NZ_LPBG01000047.1"/>
</dbReference>
<comment type="caution">
    <text evidence="2">The sequence shown here is derived from an EMBL/GenBank/DDBJ whole genome shotgun (WGS) entry which is preliminary data.</text>
</comment>
<dbReference type="Proteomes" id="UP000056453">
    <property type="component" value="Unassembled WGS sequence"/>
</dbReference>
<name>A0AAW3MW94_9BURK</name>
<gene>
    <name evidence="2" type="ORF">WJ96_06415</name>
</gene>
<evidence type="ECO:0000313" key="3">
    <source>
        <dbReference type="Proteomes" id="UP000056453"/>
    </source>
</evidence>
<evidence type="ECO:0000256" key="1">
    <source>
        <dbReference type="SAM" id="MobiDB-lite"/>
    </source>
</evidence>
<sequence>MSELNTTPAAEETAEEARKAQLRAQLAKGQEKMRELRASGWKPVHRNPVEQAEANPKSLKAAIKAFCWTCVGADADPGAKFRVRDCSVTRCSLHPHRPWQAVKGGELVTGQDGELLGSDETEDTSDE</sequence>
<feature type="compositionally biased region" description="Low complexity" evidence="1">
    <location>
        <begin position="1"/>
        <end position="11"/>
    </location>
</feature>
<accession>A0AAW3MW94</accession>
<feature type="region of interest" description="Disordered" evidence="1">
    <location>
        <begin position="1"/>
        <end position="49"/>
    </location>
</feature>
<keyword evidence="3" id="KW-1185">Reference proteome</keyword>
<feature type="region of interest" description="Disordered" evidence="1">
    <location>
        <begin position="102"/>
        <end position="127"/>
    </location>
</feature>
<feature type="compositionally biased region" description="Acidic residues" evidence="1">
    <location>
        <begin position="117"/>
        <end position="127"/>
    </location>
</feature>
<dbReference type="EMBL" id="LPBJ01000047">
    <property type="protein sequence ID" value="KVP98203.1"/>
    <property type="molecule type" value="Genomic_DNA"/>
</dbReference>
<evidence type="ECO:0000313" key="2">
    <source>
        <dbReference type="EMBL" id="KVP98203.1"/>
    </source>
</evidence>
<protein>
    <submittedName>
        <fullName evidence="2">Uncharacterized protein</fullName>
    </submittedName>
</protein>